<dbReference type="Proteomes" id="UP001187682">
    <property type="component" value="Unassembled WGS sequence"/>
</dbReference>
<accession>A0AAE8N0A5</accession>
<dbReference type="EMBL" id="ONZQ02000009">
    <property type="protein sequence ID" value="SPO03965.1"/>
    <property type="molecule type" value="Genomic_DNA"/>
</dbReference>
<dbReference type="AlphaFoldDB" id="A0AAE8N0A5"/>
<gene>
    <name evidence="9" type="ORF">DNG_06648</name>
</gene>
<reference evidence="9" key="1">
    <citation type="submission" date="2018-03" db="EMBL/GenBank/DDBJ databases">
        <authorList>
            <person name="Guldener U."/>
        </authorList>
    </citation>
    <scope>NUCLEOTIDE SEQUENCE</scope>
</reference>
<dbReference type="Pfam" id="PF20684">
    <property type="entry name" value="Fung_rhodopsin"/>
    <property type="match status" value="1"/>
</dbReference>
<name>A0AAE8N0A5_9PEZI</name>
<comment type="caution">
    <text evidence="9">The sequence shown here is derived from an EMBL/GenBank/DDBJ whole genome shotgun (WGS) entry which is preliminary data.</text>
</comment>
<feature type="region of interest" description="Disordered" evidence="6">
    <location>
        <begin position="307"/>
        <end position="372"/>
    </location>
</feature>
<keyword evidence="3 7" id="KW-1133">Transmembrane helix</keyword>
<evidence type="ECO:0000256" key="3">
    <source>
        <dbReference type="ARBA" id="ARBA00022989"/>
    </source>
</evidence>
<evidence type="ECO:0000256" key="2">
    <source>
        <dbReference type="ARBA" id="ARBA00022692"/>
    </source>
</evidence>
<evidence type="ECO:0000256" key="5">
    <source>
        <dbReference type="ARBA" id="ARBA00038359"/>
    </source>
</evidence>
<proteinExistence type="inferred from homology"/>
<comment type="subcellular location">
    <subcellularLocation>
        <location evidence="1">Membrane</location>
        <topology evidence="1">Multi-pass membrane protein</topology>
    </subcellularLocation>
</comment>
<dbReference type="GO" id="GO:0016020">
    <property type="term" value="C:membrane"/>
    <property type="evidence" value="ECO:0007669"/>
    <property type="project" value="UniProtKB-SubCell"/>
</dbReference>
<feature type="transmembrane region" description="Helical" evidence="7">
    <location>
        <begin position="12"/>
        <end position="36"/>
    </location>
</feature>
<keyword evidence="4 7" id="KW-0472">Membrane</keyword>
<feature type="compositionally biased region" description="Polar residues" evidence="6">
    <location>
        <begin position="346"/>
        <end position="364"/>
    </location>
</feature>
<organism evidence="9 10">
    <name type="scientific">Cephalotrichum gorgonifer</name>
    <dbReference type="NCBI Taxonomy" id="2041049"/>
    <lineage>
        <taxon>Eukaryota</taxon>
        <taxon>Fungi</taxon>
        <taxon>Dikarya</taxon>
        <taxon>Ascomycota</taxon>
        <taxon>Pezizomycotina</taxon>
        <taxon>Sordariomycetes</taxon>
        <taxon>Hypocreomycetidae</taxon>
        <taxon>Microascales</taxon>
        <taxon>Microascaceae</taxon>
        <taxon>Cephalotrichum</taxon>
    </lineage>
</organism>
<dbReference type="PANTHER" id="PTHR33048:SF47">
    <property type="entry name" value="INTEGRAL MEMBRANE PROTEIN-RELATED"/>
    <property type="match status" value="1"/>
</dbReference>
<feature type="transmembrane region" description="Helical" evidence="7">
    <location>
        <begin position="87"/>
        <end position="105"/>
    </location>
</feature>
<keyword evidence="10" id="KW-1185">Reference proteome</keyword>
<feature type="domain" description="Rhodopsin" evidence="8">
    <location>
        <begin position="32"/>
        <end position="257"/>
    </location>
</feature>
<evidence type="ECO:0000259" key="8">
    <source>
        <dbReference type="Pfam" id="PF20684"/>
    </source>
</evidence>
<evidence type="ECO:0000256" key="4">
    <source>
        <dbReference type="ARBA" id="ARBA00023136"/>
    </source>
</evidence>
<evidence type="ECO:0000256" key="7">
    <source>
        <dbReference type="SAM" id="Phobius"/>
    </source>
</evidence>
<evidence type="ECO:0000313" key="9">
    <source>
        <dbReference type="EMBL" id="SPO03965.1"/>
    </source>
</evidence>
<feature type="transmembrane region" description="Helical" evidence="7">
    <location>
        <begin position="166"/>
        <end position="188"/>
    </location>
</feature>
<dbReference type="InterPro" id="IPR052337">
    <property type="entry name" value="SAT4-like"/>
</dbReference>
<keyword evidence="2 7" id="KW-0812">Transmembrane</keyword>
<dbReference type="PANTHER" id="PTHR33048">
    <property type="entry name" value="PTH11-LIKE INTEGRAL MEMBRANE PROTEIN (AFU_ORTHOLOGUE AFUA_5G11245)"/>
    <property type="match status" value="1"/>
</dbReference>
<evidence type="ECO:0000256" key="6">
    <source>
        <dbReference type="SAM" id="MobiDB-lite"/>
    </source>
</evidence>
<sequence>MDGGGELLERRGQALIALSVTSTVLAIGTCGVRFMARRQARRGLWWDDYSVMVGMVMGFVAMVFASIQATSTQNPTRAMQASYLGRPWLMLGTTLAKISICFFFLRTLGRRRPWNVFLGMLVLLLAIVNLAFALASNLMCRPLEKLWQPDVDGECFAGETELGIAYFQGGFAVFAFLFLAILPVLLVGDLVLSKSARWPFYVLSISMLLAGVFCVMRTYEVSDIGPRGSFSGAVLLATIFDLLTQNLSIIAANVLPIGTLLISPRDSLSALAPTALSDLESRSIPSSPLLSTKSTIFVIEGPRMDPDYSSPPSYPPSTAHHRLRADEGPSRPGTALSRLTADSRPFTATSLRPDTATVGCSGTEISAGGPLPEGVDIELLRGGIIRTISVDVVEESVDEVEGRKIALGSWKDIISEGPR</sequence>
<feature type="transmembrane region" description="Helical" evidence="7">
    <location>
        <begin position="117"/>
        <end position="139"/>
    </location>
</feature>
<evidence type="ECO:0000256" key="1">
    <source>
        <dbReference type="ARBA" id="ARBA00004141"/>
    </source>
</evidence>
<dbReference type="InterPro" id="IPR049326">
    <property type="entry name" value="Rhodopsin_dom_fungi"/>
</dbReference>
<feature type="transmembrane region" description="Helical" evidence="7">
    <location>
        <begin position="200"/>
        <end position="219"/>
    </location>
</feature>
<protein>
    <recommendedName>
        <fullName evidence="8">Rhodopsin domain-containing protein</fullName>
    </recommendedName>
</protein>
<evidence type="ECO:0000313" key="10">
    <source>
        <dbReference type="Proteomes" id="UP001187682"/>
    </source>
</evidence>
<feature type="transmembrane region" description="Helical" evidence="7">
    <location>
        <begin position="48"/>
        <end position="67"/>
    </location>
</feature>
<comment type="similarity">
    <text evidence="5">Belongs to the SAT4 family.</text>
</comment>